<dbReference type="Gene3D" id="3.40.50.1820">
    <property type="entry name" value="alpha/beta hydrolase"/>
    <property type="match status" value="1"/>
</dbReference>
<dbReference type="SUPFAM" id="SSF53474">
    <property type="entry name" value="alpha/beta-Hydrolases"/>
    <property type="match status" value="1"/>
</dbReference>
<dbReference type="InterPro" id="IPR049492">
    <property type="entry name" value="BD-FAE-like_dom"/>
</dbReference>
<sequence length="464" mass="51509">MFFDKNDYKDEQITLDGKCVEYRAYRNIPYVDKPVNPEFQQLNIFVPKDLVDGGILNGYTIDTAPIFMPNQVGGYMPAEPGEPGYEMFAKDKINSIFFALNHGYVVAAPGIRGRIQKDAEGNYNGKAPACIVDHKAAVRFLHAFADDIPGDADKIITNGTSAGGALSSLMGATGDHPDYEKYLEEIGAADASDAVFAASCYCPITNLEHADMAYEWQFHNVNDYRRMSMRLEGGRPSFTPEDGTMTDDQIRISQEEARLFPEYVNSLALKDATGNTLSLDENGDGSFKEYVKSVILASAQTAIDQGIDLSDKEWLTIEDGKAVAMDFYGFACDITRMKNAPAFDDVTMNSPENDLFGNQAVNCRHFTEYSLKNSTCEGTKAEPEIIKMLNPMDYIEDEKAKTAKYFRIRHGESDRDTSLAISAILTLKLQETGSVVDYASPWGIPHSGDYDLKELFSWIDSICK</sequence>
<feature type="domain" description="BD-FAE-like" evidence="1">
    <location>
        <begin position="124"/>
        <end position="191"/>
    </location>
</feature>
<keyword evidence="3" id="KW-1185">Reference proteome</keyword>
<gene>
    <name evidence="2" type="ORF">BLCOC_19990</name>
</gene>
<dbReference type="InterPro" id="IPR048124">
    <property type="entry name" value="Tannase_B"/>
</dbReference>
<organism evidence="2 3">
    <name type="scientific">Blautia producta</name>
    <dbReference type="NCBI Taxonomy" id="33035"/>
    <lineage>
        <taxon>Bacteria</taxon>
        <taxon>Bacillati</taxon>
        <taxon>Bacillota</taxon>
        <taxon>Clostridia</taxon>
        <taxon>Lachnospirales</taxon>
        <taxon>Lachnospiraceae</taxon>
        <taxon>Blautia</taxon>
    </lineage>
</organism>
<evidence type="ECO:0000259" key="1">
    <source>
        <dbReference type="Pfam" id="PF20434"/>
    </source>
</evidence>
<dbReference type="NCBIfam" id="NF041556">
    <property type="entry name" value="tannase_B"/>
    <property type="match status" value="1"/>
</dbReference>
<evidence type="ECO:0000313" key="3">
    <source>
        <dbReference type="Proteomes" id="UP001325248"/>
    </source>
</evidence>
<dbReference type="Proteomes" id="UP001325248">
    <property type="component" value="Chromosome"/>
</dbReference>
<dbReference type="EMBL" id="CP136422">
    <property type="protein sequence ID" value="WPX73649.1"/>
    <property type="molecule type" value="Genomic_DNA"/>
</dbReference>
<proteinExistence type="predicted"/>
<reference evidence="2" key="1">
    <citation type="submission" date="2023-10" db="EMBL/GenBank/DDBJ databases">
        <title>Genome sequence of Blautia coccoides DSM 935.</title>
        <authorList>
            <person name="Boeer T."/>
            <person name="Bengelsdorf F.R."/>
            <person name="Daniel R."/>
            <person name="Poehlein A."/>
        </authorList>
    </citation>
    <scope>NUCLEOTIDE SEQUENCE [LARGE SCALE GENOMIC DNA]</scope>
    <source>
        <strain evidence="2">DSM 935</strain>
    </source>
</reference>
<dbReference type="InterPro" id="IPR029058">
    <property type="entry name" value="AB_hydrolase_fold"/>
</dbReference>
<accession>A0ABZ0UC25</accession>
<protein>
    <recommendedName>
        <fullName evidence="1">BD-FAE-like domain-containing protein</fullName>
    </recommendedName>
</protein>
<dbReference type="Pfam" id="PF20434">
    <property type="entry name" value="BD-FAE"/>
    <property type="match status" value="1"/>
</dbReference>
<evidence type="ECO:0000313" key="2">
    <source>
        <dbReference type="EMBL" id="WPX73649.1"/>
    </source>
</evidence>
<name>A0ABZ0UC25_9FIRM</name>